<evidence type="ECO:0000256" key="5">
    <source>
        <dbReference type="SAM" id="MobiDB-lite"/>
    </source>
</evidence>
<feature type="transmembrane region" description="Helical" evidence="6">
    <location>
        <begin position="315"/>
        <end position="338"/>
    </location>
</feature>
<accession>A0A2A8D3Y4</accession>
<reference evidence="7" key="1">
    <citation type="submission" date="2017-10" db="EMBL/GenBank/DDBJ databases">
        <title>Kefir isolates.</title>
        <authorList>
            <person name="Kim Y."/>
            <person name="Blasche S."/>
        </authorList>
    </citation>
    <scope>NUCLEOTIDE SEQUENCE [LARGE SCALE GENOMIC DNA]</scope>
    <source>
        <strain evidence="7">OG2-2</strain>
    </source>
</reference>
<dbReference type="EMBL" id="PDEV01000004">
    <property type="protein sequence ID" value="PEN15656.1"/>
    <property type="molecule type" value="Genomic_DNA"/>
</dbReference>
<feature type="transmembrane region" description="Helical" evidence="6">
    <location>
        <begin position="344"/>
        <end position="368"/>
    </location>
</feature>
<keyword evidence="2 6" id="KW-0812">Transmembrane</keyword>
<keyword evidence="4 6" id="KW-0472">Membrane</keyword>
<dbReference type="Proteomes" id="UP000219947">
    <property type="component" value="Unassembled WGS sequence"/>
</dbReference>
<gene>
    <name evidence="7" type="ORF">CRM92_08575</name>
</gene>
<comment type="caution">
    <text evidence="7">The sequence shown here is derived from an EMBL/GenBank/DDBJ whole genome shotgun (WGS) entry which is preliminary data.</text>
</comment>
<evidence type="ECO:0000313" key="7">
    <source>
        <dbReference type="EMBL" id="PEN15656.1"/>
    </source>
</evidence>
<dbReference type="PANTHER" id="PTHR31851">
    <property type="entry name" value="FE(2+)/MN(2+) TRANSPORTER PCL1"/>
    <property type="match status" value="1"/>
</dbReference>
<dbReference type="CDD" id="cd01044">
    <property type="entry name" value="Ferritin_CCC1_N"/>
    <property type="match status" value="1"/>
</dbReference>
<dbReference type="SUPFAM" id="SSF47240">
    <property type="entry name" value="Ferritin-like"/>
    <property type="match status" value="1"/>
</dbReference>
<feature type="compositionally biased region" description="Basic and acidic residues" evidence="5">
    <location>
        <begin position="1"/>
        <end position="11"/>
    </location>
</feature>
<feature type="transmembrane region" description="Helical" evidence="6">
    <location>
        <begin position="380"/>
        <end position="401"/>
    </location>
</feature>
<evidence type="ECO:0000256" key="3">
    <source>
        <dbReference type="ARBA" id="ARBA00022989"/>
    </source>
</evidence>
<dbReference type="GO" id="GO:0012505">
    <property type="term" value="C:endomembrane system"/>
    <property type="evidence" value="ECO:0007669"/>
    <property type="project" value="UniProtKB-SubCell"/>
</dbReference>
<dbReference type="InterPro" id="IPR039376">
    <property type="entry name" value="Ferritin_CCC1_N"/>
</dbReference>
<dbReference type="InterPro" id="IPR009078">
    <property type="entry name" value="Ferritin-like_SF"/>
</dbReference>
<evidence type="ECO:0000256" key="4">
    <source>
        <dbReference type="ARBA" id="ARBA00023136"/>
    </source>
</evidence>
<sequence length="402" mass="43229">MTSAEPHKTQSEHLLTTQAEGVRTASEDSSPATGHIPARHHPVTQPSEAQIRRWRRYLADEESEARIYRYLAQRAEGKDREILMQVAEAEKRHQQHWRDMLGEHAGKPSRPSLSSAILQFLARHFGSVFILAMAQRAESRSPYAEDPDATEEMAADEAIHEEIIRALATSGREKLSGNFRAAVFGANDGLVSNLALTIGITASGASSSMVLLSGIAGLLAGALSMAAGEFVSVRSQRELLDASQPTQVTLRVASDLDINANELELIYRARGMDEEAAHHRALERFGYLDCDCDPSLSHRADEEGEEENVALGTDIGAAAASFSFFASGALVPILPYIFGLSGLWAMLLSLLFVTMALGFTGGIVGLLSGSSPMRRGLRQILIGLGAAGITYLLGLAFGTTLG</sequence>
<comment type="subcellular location">
    <subcellularLocation>
        <location evidence="1">Endomembrane system</location>
        <topology evidence="1">Multi-pass membrane protein</topology>
    </subcellularLocation>
</comment>
<dbReference type="RefSeq" id="WP_098042938.1">
    <property type="nucleotide sequence ID" value="NZ_PDEV01000004.1"/>
</dbReference>
<organism evidence="7 8">
    <name type="scientific">Rothia dentocariosa</name>
    <dbReference type="NCBI Taxonomy" id="2047"/>
    <lineage>
        <taxon>Bacteria</taxon>
        <taxon>Bacillati</taxon>
        <taxon>Actinomycetota</taxon>
        <taxon>Actinomycetes</taxon>
        <taxon>Micrococcales</taxon>
        <taxon>Micrococcaceae</taxon>
        <taxon>Rothia</taxon>
    </lineage>
</organism>
<evidence type="ECO:0000256" key="2">
    <source>
        <dbReference type="ARBA" id="ARBA00022692"/>
    </source>
</evidence>
<name>A0A2A8D3Y4_9MICC</name>
<feature type="region of interest" description="Disordered" evidence="5">
    <location>
        <begin position="1"/>
        <end position="49"/>
    </location>
</feature>
<feature type="transmembrane region" description="Helical" evidence="6">
    <location>
        <begin position="209"/>
        <end position="231"/>
    </location>
</feature>
<evidence type="ECO:0000256" key="1">
    <source>
        <dbReference type="ARBA" id="ARBA00004127"/>
    </source>
</evidence>
<dbReference type="Pfam" id="PF01988">
    <property type="entry name" value="VIT1"/>
    <property type="match status" value="1"/>
</dbReference>
<keyword evidence="3 6" id="KW-1133">Transmembrane helix</keyword>
<dbReference type="GO" id="GO:0005384">
    <property type="term" value="F:manganese ion transmembrane transporter activity"/>
    <property type="evidence" value="ECO:0007669"/>
    <property type="project" value="InterPro"/>
</dbReference>
<keyword evidence="8" id="KW-1185">Reference proteome</keyword>
<dbReference type="AlphaFoldDB" id="A0A2A8D3Y4"/>
<proteinExistence type="predicted"/>
<evidence type="ECO:0000256" key="6">
    <source>
        <dbReference type="SAM" id="Phobius"/>
    </source>
</evidence>
<protein>
    <submittedName>
        <fullName evidence="7">Rubrerythrin family protein</fullName>
    </submittedName>
</protein>
<dbReference type="InterPro" id="IPR008217">
    <property type="entry name" value="Ccc1_fam"/>
</dbReference>
<evidence type="ECO:0000313" key="8">
    <source>
        <dbReference type="Proteomes" id="UP000219947"/>
    </source>
</evidence>
<dbReference type="GO" id="GO:0030026">
    <property type="term" value="P:intracellular manganese ion homeostasis"/>
    <property type="evidence" value="ECO:0007669"/>
    <property type="project" value="InterPro"/>
</dbReference>